<feature type="compositionally biased region" description="Basic and acidic residues" evidence="1">
    <location>
        <begin position="92"/>
        <end position="102"/>
    </location>
</feature>
<feature type="compositionally biased region" description="Basic and acidic residues" evidence="1">
    <location>
        <begin position="128"/>
        <end position="137"/>
    </location>
</feature>
<gene>
    <name evidence="2" type="ORF">FPRO_12731</name>
</gene>
<dbReference type="AlphaFoldDB" id="A0A1L7W6X2"/>
<keyword evidence="3" id="KW-1185">Reference proteome</keyword>
<proteinExistence type="predicted"/>
<reference evidence="3" key="1">
    <citation type="journal article" date="2016" name="Genome Biol. Evol.">
        <title>Comparative 'omics' of the Fusarium fujikuroi species complex highlights differences in genetic potential and metabolite synthesis.</title>
        <authorList>
            <person name="Niehaus E.-M."/>
            <person name="Muensterkoetter M."/>
            <person name="Proctor R.H."/>
            <person name="Brown D.W."/>
            <person name="Sharon A."/>
            <person name="Idan Y."/>
            <person name="Oren-Young L."/>
            <person name="Sieber C.M."/>
            <person name="Novak O."/>
            <person name="Pencik A."/>
            <person name="Tarkowska D."/>
            <person name="Hromadova K."/>
            <person name="Freeman S."/>
            <person name="Maymon M."/>
            <person name="Elazar M."/>
            <person name="Youssef S.A."/>
            <person name="El-Shabrawy E.S.M."/>
            <person name="Shalaby A.B.A."/>
            <person name="Houterman P."/>
            <person name="Brock N.L."/>
            <person name="Burkhardt I."/>
            <person name="Tsavkelova E.A."/>
            <person name="Dickschat J.S."/>
            <person name="Galuszka P."/>
            <person name="Gueldener U."/>
            <person name="Tudzynski B."/>
        </authorList>
    </citation>
    <scope>NUCLEOTIDE SEQUENCE [LARGE SCALE GENOMIC DNA]</scope>
    <source>
        <strain evidence="3">ET1</strain>
    </source>
</reference>
<dbReference type="Proteomes" id="UP000183971">
    <property type="component" value="Unassembled WGS sequence"/>
</dbReference>
<comment type="caution">
    <text evidence="2">The sequence shown here is derived from an EMBL/GenBank/DDBJ whole genome shotgun (WGS) entry which is preliminary data.</text>
</comment>
<sequence length="378" mass="40525">MSFPPKKNPFKSRPTRGNRPENDFSGEESESEDRPSIDEGERNTIPNGSKWKGGKRNGVINNDVSPGSAGPNKHETEGNSNGNEEVEEDDKDDKPNANDGKGKNIVKQKPKTGNNNEISKDGNGTKGLGKDKSKDTDSATVSDSPEEITVQGFDRAQIKLSPAQRQLLKALRKSNDTAKNEEDSASEPSNAFKQGVKTAMEDVIYEVENHIQKTRGKNGGERTAICIKDPETANKFTKALETVVINQEVNKALQETASQGIDGTSGVRVLVALGDLALVGVGSFIAIVSQGADSTTIASSISSQVVRDAKLVVGIGNKTFEEGALQSDDVKELMKLMGTNEAAVGESGTMTQGSLRTYEEFKSMVAFLNAEKQDSQTT</sequence>
<feature type="compositionally biased region" description="Basic and acidic residues" evidence="1">
    <location>
        <begin position="32"/>
        <end position="42"/>
    </location>
</feature>
<feature type="compositionally biased region" description="Basic and acidic residues" evidence="1">
    <location>
        <begin position="173"/>
        <end position="182"/>
    </location>
</feature>
<protein>
    <submittedName>
        <fullName evidence="2">Uncharacterized protein</fullName>
    </submittedName>
</protein>
<evidence type="ECO:0000313" key="3">
    <source>
        <dbReference type="Proteomes" id="UP000183971"/>
    </source>
</evidence>
<feature type="region of interest" description="Disordered" evidence="1">
    <location>
        <begin position="171"/>
        <end position="193"/>
    </location>
</feature>
<feature type="region of interest" description="Disordered" evidence="1">
    <location>
        <begin position="1"/>
        <end position="147"/>
    </location>
</feature>
<accession>A0A1L7W6X2</accession>
<dbReference type="GeneID" id="42057595"/>
<evidence type="ECO:0000313" key="2">
    <source>
        <dbReference type="EMBL" id="CZR48121.1"/>
    </source>
</evidence>
<evidence type="ECO:0000256" key="1">
    <source>
        <dbReference type="SAM" id="MobiDB-lite"/>
    </source>
</evidence>
<dbReference type="RefSeq" id="XP_031088654.1">
    <property type="nucleotide sequence ID" value="XM_031223279.1"/>
</dbReference>
<name>A0A1L7W6X2_FUSPR</name>
<dbReference type="VEuPathDB" id="FungiDB:FPRO_12731"/>
<organism evidence="2 3">
    <name type="scientific">Fusarium proliferatum (strain ET1)</name>
    <name type="common">Orchid endophyte fungus</name>
    <dbReference type="NCBI Taxonomy" id="1227346"/>
    <lineage>
        <taxon>Eukaryota</taxon>
        <taxon>Fungi</taxon>
        <taxon>Dikarya</taxon>
        <taxon>Ascomycota</taxon>
        <taxon>Pezizomycotina</taxon>
        <taxon>Sordariomycetes</taxon>
        <taxon>Hypocreomycetidae</taxon>
        <taxon>Hypocreales</taxon>
        <taxon>Nectriaceae</taxon>
        <taxon>Fusarium</taxon>
        <taxon>Fusarium fujikuroi species complex</taxon>
    </lineage>
</organism>
<dbReference type="EMBL" id="FJOF01000013">
    <property type="protein sequence ID" value="CZR48121.1"/>
    <property type="molecule type" value="Genomic_DNA"/>
</dbReference>